<dbReference type="InterPro" id="IPR049445">
    <property type="entry name" value="TetR_SbtR-like_C"/>
</dbReference>
<dbReference type="InterPro" id="IPR036271">
    <property type="entry name" value="Tet_transcr_reg_TetR-rel_C_sf"/>
</dbReference>
<dbReference type="AlphaFoldDB" id="A0A4R7TBB2"/>
<keyword evidence="2 4" id="KW-0238">DNA-binding</keyword>
<feature type="DNA-binding region" description="H-T-H motif" evidence="4">
    <location>
        <begin position="77"/>
        <end position="96"/>
    </location>
</feature>
<protein>
    <submittedName>
        <fullName evidence="7">TetR family transcriptional regulator</fullName>
    </submittedName>
</protein>
<organism evidence="7 8">
    <name type="scientific">Kribbella voronezhensis</name>
    <dbReference type="NCBI Taxonomy" id="2512212"/>
    <lineage>
        <taxon>Bacteria</taxon>
        <taxon>Bacillati</taxon>
        <taxon>Actinomycetota</taxon>
        <taxon>Actinomycetes</taxon>
        <taxon>Propionibacteriales</taxon>
        <taxon>Kribbellaceae</taxon>
        <taxon>Kribbella</taxon>
    </lineage>
</organism>
<dbReference type="SUPFAM" id="SSF48498">
    <property type="entry name" value="Tetracyclin repressor-like, C-terminal domain"/>
    <property type="match status" value="1"/>
</dbReference>
<feature type="region of interest" description="Disordered" evidence="5">
    <location>
        <begin position="1"/>
        <end position="46"/>
    </location>
</feature>
<evidence type="ECO:0000256" key="4">
    <source>
        <dbReference type="PROSITE-ProRule" id="PRU00335"/>
    </source>
</evidence>
<dbReference type="PANTHER" id="PTHR30055">
    <property type="entry name" value="HTH-TYPE TRANSCRIPTIONAL REGULATOR RUTR"/>
    <property type="match status" value="1"/>
</dbReference>
<evidence type="ECO:0000256" key="3">
    <source>
        <dbReference type="ARBA" id="ARBA00023163"/>
    </source>
</evidence>
<dbReference type="EMBL" id="SOCE01000001">
    <property type="protein sequence ID" value="TDU89314.1"/>
    <property type="molecule type" value="Genomic_DNA"/>
</dbReference>
<gene>
    <name evidence="7" type="ORF">EV138_2878</name>
</gene>
<evidence type="ECO:0000256" key="1">
    <source>
        <dbReference type="ARBA" id="ARBA00023015"/>
    </source>
</evidence>
<dbReference type="GO" id="GO:0003700">
    <property type="term" value="F:DNA-binding transcription factor activity"/>
    <property type="evidence" value="ECO:0007669"/>
    <property type="project" value="TreeGrafter"/>
</dbReference>
<proteinExistence type="predicted"/>
<keyword evidence="3" id="KW-0804">Transcription</keyword>
<dbReference type="Proteomes" id="UP000295151">
    <property type="component" value="Unassembled WGS sequence"/>
</dbReference>
<dbReference type="PRINTS" id="PR00455">
    <property type="entry name" value="HTHTETR"/>
</dbReference>
<dbReference type="Pfam" id="PF00440">
    <property type="entry name" value="TetR_N"/>
    <property type="match status" value="1"/>
</dbReference>
<feature type="domain" description="HTH tetR-type" evidence="6">
    <location>
        <begin position="55"/>
        <end position="114"/>
    </location>
</feature>
<dbReference type="PANTHER" id="PTHR30055:SF234">
    <property type="entry name" value="HTH-TYPE TRANSCRIPTIONAL REGULATOR BETI"/>
    <property type="match status" value="1"/>
</dbReference>
<evidence type="ECO:0000256" key="5">
    <source>
        <dbReference type="SAM" id="MobiDB-lite"/>
    </source>
</evidence>
<evidence type="ECO:0000256" key="2">
    <source>
        <dbReference type="ARBA" id="ARBA00023125"/>
    </source>
</evidence>
<dbReference type="InterPro" id="IPR050109">
    <property type="entry name" value="HTH-type_TetR-like_transc_reg"/>
</dbReference>
<name>A0A4R7TBB2_9ACTN</name>
<keyword evidence="1" id="KW-0805">Transcription regulation</keyword>
<keyword evidence="8" id="KW-1185">Reference proteome</keyword>
<accession>A0A4R7TBB2</accession>
<dbReference type="RefSeq" id="WP_133979412.1">
    <property type="nucleotide sequence ID" value="NZ_SOCE01000001.1"/>
</dbReference>
<dbReference type="OrthoDB" id="3382616at2"/>
<feature type="compositionally biased region" description="Low complexity" evidence="5">
    <location>
        <begin position="1"/>
        <end position="35"/>
    </location>
</feature>
<dbReference type="Pfam" id="PF21597">
    <property type="entry name" value="TetR_C_43"/>
    <property type="match status" value="1"/>
</dbReference>
<comment type="caution">
    <text evidence="7">The sequence shown here is derived from an EMBL/GenBank/DDBJ whole genome shotgun (WGS) entry which is preliminary data.</text>
</comment>
<dbReference type="InterPro" id="IPR001647">
    <property type="entry name" value="HTH_TetR"/>
</dbReference>
<dbReference type="Gene3D" id="1.10.357.10">
    <property type="entry name" value="Tetracycline Repressor, domain 2"/>
    <property type="match status" value="1"/>
</dbReference>
<sequence>MNTRSSAAATSTAPSADPATSAAAAPSAEPAASAAGGRGDVKSWPCTRPSRADAARNYDLLVTAARNAFADHGTDTSLEEIARRAGVGIGTLYRRFPSRTALLEAVYVDEIQSVCDRAYGFADELGPFDALAAWLRSFVGYSVSKKSLAGELTVALGKNSEFFTACKMNVRQAGDLLLNRAKEAGTVRPELELMDILRLVGGITMGREMEPDQANRLLDIVLAGLRSVPES</sequence>
<dbReference type="GO" id="GO:0000976">
    <property type="term" value="F:transcription cis-regulatory region binding"/>
    <property type="evidence" value="ECO:0007669"/>
    <property type="project" value="TreeGrafter"/>
</dbReference>
<evidence type="ECO:0000259" key="6">
    <source>
        <dbReference type="PROSITE" id="PS50977"/>
    </source>
</evidence>
<dbReference type="InterPro" id="IPR009057">
    <property type="entry name" value="Homeodomain-like_sf"/>
</dbReference>
<evidence type="ECO:0000313" key="8">
    <source>
        <dbReference type="Proteomes" id="UP000295151"/>
    </source>
</evidence>
<dbReference type="SUPFAM" id="SSF46689">
    <property type="entry name" value="Homeodomain-like"/>
    <property type="match status" value="1"/>
</dbReference>
<dbReference type="PROSITE" id="PS50977">
    <property type="entry name" value="HTH_TETR_2"/>
    <property type="match status" value="1"/>
</dbReference>
<evidence type="ECO:0000313" key="7">
    <source>
        <dbReference type="EMBL" id="TDU89314.1"/>
    </source>
</evidence>
<reference evidence="7 8" key="1">
    <citation type="submission" date="2019-03" db="EMBL/GenBank/DDBJ databases">
        <title>Genomic Encyclopedia of Type Strains, Phase III (KMG-III): the genomes of soil and plant-associated and newly described type strains.</title>
        <authorList>
            <person name="Whitman W."/>
        </authorList>
    </citation>
    <scope>NUCLEOTIDE SEQUENCE [LARGE SCALE GENOMIC DNA]</scope>
    <source>
        <strain evidence="7 8">VKM Ac-2575</strain>
    </source>
</reference>